<dbReference type="OrthoDB" id="5775355at2759"/>
<evidence type="ECO:0000313" key="2">
    <source>
        <dbReference type="EMBL" id="VDO40190.1"/>
    </source>
</evidence>
<dbReference type="Proteomes" id="UP000268014">
    <property type="component" value="Unassembled WGS sequence"/>
</dbReference>
<feature type="signal peptide" evidence="1">
    <location>
        <begin position="1"/>
        <end position="17"/>
    </location>
</feature>
<evidence type="ECO:0000313" key="4">
    <source>
        <dbReference type="WBParaSite" id="HPLM_0001044701-mRNA-1"/>
    </source>
</evidence>
<name>A0A0N4WHR5_HAEPC</name>
<feature type="chain" id="PRO_5043123724" evidence="1">
    <location>
        <begin position="18"/>
        <end position="84"/>
    </location>
</feature>
<evidence type="ECO:0000313" key="3">
    <source>
        <dbReference type="Proteomes" id="UP000268014"/>
    </source>
</evidence>
<proteinExistence type="predicted"/>
<keyword evidence="3" id="KW-1185">Reference proteome</keyword>
<sequence>MHHSVLMLLLGMCTVFARPSKNFEIFLPTDYRQLGNTLQRVDDTDQEMFQGYYDRPMARLQRKVNTFALPIKRIPRIGGTIVMG</sequence>
<accession>A0A0N4WHR5</accession>
<protein>
    <submittedName>
        <fullName evidence="2 4">Uncharacterized protein</fullName>
    </submittedName>
</protein>
<reference evidence="2 3" key="2">
    <citation type="submission" date="2018-11" db="EMBL/GenBank/DDBJ databases">
        <authorList>
            <consortium name="Pathogen Informatics"/>
        </authorList>
    </citation>
    <scope>NUCLEOTIDE SEQUENCE [LARGE SCALE GENOMIC DNA]</scope>
    <source>
        <strain evidence="2 3">MHpl1</strain>
    </source>
</reference>
<evidence type="ECO:0000256" key="1">
    <source>
        <dbReference type="SAM" id="SignalP"/>
    </source>
</evidence>
<keyword evidence="1" id="KW-0732">Signal</keyword>
<dbReference type="AlphaFoldDB" id="A0A0N4WHR5"/>
<dbReference type="EMBL" id="UZAF01017297">
    <property type="protein sequence ID" value="VDO40190.1"/>
    <property type="molecule type" value="Genomic_DNA"/>
</dbReference>
<organism evidence="4">
    <name type="scientific">Haemonchus placei</name>
    <name type="common">Barber's pole worm</name>
    <dbReference type="NCBI Taxonomy" id="6290"/>
    <lineage>
        <taxon>Eukaryota</taxon>
        <taxon>Metazoa</taxon>
        <taxon>Ecdysozoa</taxon>
        <taxon>Nematoda</taxon>
        <taxon>Chromadorea</taxon>
        <taxon>Rhabditida</taxon>
        <taxon>Rhabditina</taxon>
        <taxon>Rhabditomorpha</taxon>
        <taxon>Strongyloidea</taxon>
        <taxon>Trichostrongylidae</taxon>
        <taxon>Haemonchus</taxon>
    </lineage>
</organism>
<gene>
    <name evidence="2" type="ORF">HPLM_LOCUS10439</name>
</gene>
<reference evidence="4" key="1">
    <citation type="submission" date="2017-02" db="UniProtKB">
        <authorList>
            <consortium name="WormBaseParasite"/>
        </authorList>
    </citation>
    <scope>IDENTIFICATION</scope>
</reference>
<dbReference type="OMA" id="CTVFARP"/>
<dbReference type="WBParaSite" id="HPLM_0001044701-mRNA-1">
    <property type="protein sequence ID" value="HPLM_0001044701-mRNA-1"/>
    <property type="gene ID" value="HPLM_0001044701"/>
</dbReference>